<feature type="chain" id="PRO_5003834886" evidence="1">
    <location>
        <begin position="22"/>
        <end position="122"/>
    </location>
</feature>
<gene>
    <name evidence="2" type="ORF">BN7_5678</name>
</gene>
<dbReference type="InParanoid" id="K0KLF5"/>
<dbReference type="AlphaFoldDB" id="K0KLF5"/>
<protein>
    <submittedName>
        <fullName evidence="2">Secreted protein</fullName>
    </submittedName>
</protein>
<evidence type="ECO:0000256" key="1">
    <source>
        <dbReference type="SAM" id="SignalP"/>
    </source>
</evidence>
<dbReference type="Proteomes" id="UP000009328">
    <property type="component" value="Unassembled WGS sequence"/>
</dbReference>
<keyword evidence="3" id="KW-1185">Reference proteome</keyword>
<dbReference type="HOGENOM" id="CLU_146893_0_0_1"/>
<dbReference type="EMBL" id="CAIF01000227">
    <property type="protein sequence ID" value="CCH46090.1"/>
    <property type="molecule type" value="Genomic_DNA"/>
</dbReference>
<accession>K0KLF5</accession>
<keyword evidence="1" id="KW-0732">Signal</keyword>
<proteinExistence type="predicted"/>
<evidence type="ECO:0000313" key="2">
    <source>
        <dbReference type="EMBL" id="CCH46090.1"/>
    </source>
</evidence>
<comment type="caution">
    <text evidence="2">The sequence shown here is derived from an EMBL/GenBank/DDBJ whole genome shotgun (WGS) entry which is preliminary data.</text>
</comment>
<evidence type="ECO:0000313" key="3">
    <source>
        <dbReference type="Proteomes" id="UP000009328"/>
    </source>
</evidence>
<reference evidence="2 3" key="1">
    <citation type="journal article" date="2012" name="Eukaryot. Cell">
        <title>Draft genome sequence of Wickerhamomyces ciferrii NRRL Y-1031 F-60-10.</title>
        <authorList>
            <person name="Schneider J."/>
            <person name="Andrea H."/>
            <person name="Blom J."/>
            <person name="Jaenicke S."/>
            <person name="Ruckert C."/>
            <person name="Schorsch C."/>
            <person name="Szczepanowski R."/>
            <person name="Farwick M."/>
            <person name="Goesmann A."/>
            <person name="Puhler A."/>
            <person name="Schaffer S."/>
            <person name="Tauch A."/>
            <person name="Kohler T."/>
            <person name="Brinkrolf K."/>
        </authorList>
    </citation>
    <scope>NUCLEOTIDE SEQUENCE [LARGE SCALE GENOMIC DNA]</scope>
    <source>
        <strain evidence="3">ATCC 14091 / BCRC 22168 / CBS 111 / JCM 3599 / NBRC 0793 / NRRL Y-1031 F-60-10</strain>
    </source>
</reference>
<organism evidence="2 3">
    <name type="scientific">Wickerhamomyces ciferrii (strain ATCC 14091 / BCRC 22168 / CBS 111 / JCM 3599 / NBRC 0793 / NRRL Y-1031 F-60-10)</name>
    <name type="common">Yeast</name>
    <name type="synonym">Pichia ciferrii</name>
    <dbReference type="NCBI Taxonomy" id="1206466"/>
    <lineage>
        <taxon>Eukaryota</taxon>
        <taxon>Fungi</taxon>
        <taxon>Dikarya</taxon>
        <taxon>Ascomycota</taxon>
        <taxon>Saccharomycotina</taxon>
        <taxon>Saccharomycetes</taxon>
        <taxon>Phaffomycetales</taxon>
        <taxon>Wickerhamomycetaceae</taxon>
        <taxon>Wickerhamomyces</taxon>
    </lineage>
</organism>
<sequence length="122" mass="13889">MQITRLTNVVVILFLSLTVMAIEVNLTRFTDCISYYSNETYTYNIEEGKIAVFPENDRVLDRRGVDSVVFRCAEMINAPGVFYLRQNSHPAYTPVDALTGFQLLEQTIGGLITLDRPQNKHI</sequence>
<name>K0KLF5_WICCF</name>
<feature type="signal peptide" evidence="1">
    <location>
        <begin position="1"/>
        <end position="21"/>
    </location>
</feature>